<organism evidence="9 10">
    <name type="scientific">Penstemon smallii</name>
    <dbReference type="NCBI Taxonomy" id="265156"/>
    <lineage>
        <taxon>Eukaryota</taxon>
        <taxon>Viridiplantae</taxon>
        <taxon>Streptophyta</taxon>
        <taxon>Embryophyta</taxon>
        <taxon>Tracheophyta</taxon>
        <taxon>Spermatophyta</taxon>
        <taxon>Magnoliopsida</taxon>
        <taxon>eudicotyledons</taxon>
        <taxon>Gunneridae</taxon>
        <taxon>Pentapetalae</taxon>
        <taxon>asterids</taxon>
        <taxon>lamiids</taxon>
        <taxon>Lamiales</taxon>
        <taxon>Plantaginaceae</taxon>
        <taxon>Cheloneae</taxon>
        <taxon>Penstemon</taxon>
    </lineage>
</organism>
<evidence type="ECO:0000256" key="3">
    <source>
        <dbReference type="ARBA" id="ARBA00022692"/>
    </source>
</evidence>
<feature type="transmembrane region" description="Helical" evidence="7">
    <location>
        <begin position="98"/>
        <end position="116"/>
    </location>
</feature>
<feature type="transmembrane region" description="Helical" evidence="7">
    <location>
        <begin position="27"/>
        <end position="50"/>
    </location>
</feature>
<comment type="caution">
    <text evidence="9">The sequence shown here is derived from an EMBL/GenBank/DDBJ whole genome shotgun (WGS) entry which is preliminary data.</text>
</comment>
<dbReference type="SMART" id="SM00014">
    <property type="entry name" value="acidPPc"/>
    <property type="match status" value="1"/>
</dbReference>
<evidence type="ECO:0000256" key="2">
    <source>
        <dbReference type="ARBA" id="ARBA00008816"/>
    </source>
</evidence>
<accession>A0ABD3SJU7</accession>
<dbReference type="PANTHER" id="PTHR10165">
    <property type="entry name" value="LIPID PHOSPHATE PHOSPHATASE"/>
    <property type="match status" value="1"/>
</dbReference>
<dbReference type="EMBL" id="JBJXBP010000006">
    <property type="protein sequence ID" value="KAL3824804.1"/>
    <property type="molecule type" value="Genomic_DNA"/>
</dbReference>
<keyword evidence="3 7" id="KW-0812">Transmembrane</keyword>
<dbReference type="SUPFAM" id="SSF48317">
    <property type="entry name" value="Acid phosphatase/Vanadium-dependent haloperoxidase"/>
    <property type="match status" value="1"/>
</dbReference>
<dbReference type="Proteomes" id="UP001634393">
    <property type="component" value="Unassembled WGS sequence"/>
</dbReference>
<dbReference type="PANTHER" id="PTHR10165:SF91">
    <property type="entry name" value="LIPID PHOSPHATE PHOSPHATASE-LIKE PROTEIN"/>
    <property type="match status" value="1"/>
</dbReference>
<name>A0ABD3SJU7_9LAMI</name>
<dbReference type="FunFam" id="1.20.144.10:FF:000001">
    <property type="entry name" value="Lipid phosphate phosphatase 2"/>
    <property type="match status" value="1"/>
</dbReference>
<feature type="transmembrane region" description="Helical" evidence="7">
    <location>
        <begin position="228"/>
        <end position="246"/>
    </location>
</feature>
<dbReference type="Pfam" id="PF01569">
    <property type="entry name" value="PAP2"/>
    <property type="match status" value="1"/>
</dbReference>
<reference evidence="9 10" key="1">
    <citation type="submission" date="2024-12" db="EMBL/GenBank/DDBJ databases">
        <title>The unique morphological basis and parallel evolutionary history of personate flowers in Penstemon.</title>
        <authorList>
            <person name="Depatie T.H."/>
            <person name="Wessinger C.A."/>
        </authorList>
    </citation>
    <scope>NUCLEOTIDE SEQUENCE [LARGE SCALE GENOMIC DNA]</scope>
    <source>
        <strain evidence="9">WTNN_2</strain>
        <tissue evidence="9">Leaf</tissue>
    </source>
</reference>
<comment type="subcellular location">
    <subcellularLocation>
        <location evidence="1">Membrane</location>
        <topology evidence="1">Multi-pass membrane protein</topology>
    </subcellularLocation>
</comment>
<gene>
    <name evidence="9" type="ORF">ACJIZ3_020833</name>
</gene>
<sequence length="309" mass="35071">MPPENQFVVHTLKSHGTKVARLHMHDWLILLLLAAIDLSLNLIEPFHRYVSSELMTDLKYPLKIPDTVPMWAVPMYAVILPCTIFLVYYFYRRDVYDLHYAIMGLAYSVLVTAVITDSIKDAVGRPRPNFFYRCFPTGVPAFDPVNGDVLCYGDKKLVKEGYKSFPSGHSSWSFAGLGFLAWYLCGKIKVFDRRGHAAKLCIVVLPYLAAALVAISRVDDYWHHWTDVFAGSLIGIVISAVCYLQFFPFPHYNNGWAPHAFNRIMEENGFHSSSSSSLEMETSYTRHEQLGSSGRNLMQDLGALEDGRR</sequence>
<dbReference type="AlphaFoldDB" id="A0ABD3SJU7"/>
<evidence type="ECO:0000256" key="4">
    <source>
        <dbReference type="ARBA" id="ARBA00022801"/>
    </source>
</evidence>
<dbReference type="GO" id="GO:0016020">
    <property type="term" value="C:membrane"/>
    <property type="evidence" value="ECO:0007669"/>
    <property type="project" value="UniProtKB-SubCell"/>
</dbReference>
<comment type="similarity">
    <text evidence="2">Belongs to the PA-phosphatase related phosphoesterase family.</text>
</comment>
<proteinExistence type="inferred from homology"/>
<dbReference type="InterPro" id="IPR036938">
    <property type="entry name" value="PAP2/HPO_sf"/>
</dbReference>
<evidence type="ECO:0000256" key="7">
    <source>
        <dbReference type="SAM" id="Phobius"/>
    </source>
</evidence>
<keyword evidence="6 7" id="KW-0472">Membrane</keyword>
<dbReference type="InterPro" id="IPR043216">
    <property type="entry name" value="PAP-like"/>
</dbReference>
<dbReference type="InterPro" id="IPR000326">
    <property type="entry name" value="PAP2/HPO"/>
</dbReference>
<evidence type="ECO:0000256" key="6">
    <source>
        <dbReference type="ARBA" id="ARBA00023136"/>
    </source>
</evidence>
<evidence type="ECO:0000256" key="5">
    <source>
        <dbReference type="ARBA" id="ARBA00022989"/>
    </source>
</evidence>
<dbReference type="Gene3D" id="1.20.144.10">
    <property type="entry name" value="Phosphatidic acid phosphatase type 2/haloperoxidase"/>
    <property type="match status" value="1"/>
</dbReference>
<feature type="domain" description="Phosphatidic acid phosphatase type 2/haloperoxidase" evidence="8">
    <location>
        <begin position="103"/>
        <end position="243"/>
    </location>
</feature>
<keyword evidence="4" id="KW-0378">Hydrolase</keyword>
<feature type="transmembrane region" description="Helical" evidence="7">
    <location>
        <begin position="169"/>
        <end position="185"/>
    </location>
</feature>
<evidence type="ECO:0000259" key="8">
    <source>
        <dbReference type="SMART" id="SM00014"/>
    </source>
</evidence>
<evidence type="ECO:0000313" key="10">
    <source>
        <dbReference type="Proteomes" id="UP001634393"/>
    </source>
</evidence>
<evidence type="ECO:0000256" key="1">
    <source>
        <dbReference type="ARBA" id="ARBA00004141"/>
    </source>
</evidence>
<feature type="transmembrane region" description="Helical" evidence="7">
    <location>
        <begin position="197"/>
        <end position="216"/>
    </location>
</feature>
<keyword evidence="10" id="KW-1185">Reference proteome</keyword>
<dbReference type="CDD" id="cd03390">
    <property type="entry name" value="PAP2_containing_1_like"/>
    <property type="match status" value="1"/>
</dbReference>
<evidence type="ECO:0000313" key="9">
    <source>
        <dbReference type="EMBL" id="KAL3824804.1"/>
    </source>
</evidence>
<protein>
    <recommendedName>
        <fullName evidence="8">Phosphatidic acid phosphatase type 2/haloperoxidase domain-containing protein</fullName>
    </recommendedName>
</protein>
<dbReference type="GO" id="GO:0008195">
    <property type="term" value="F:phosphatidate phosphatase activity"/>
    <property type="evidence" value="ECO:0007669"/>
    <property type="project" value="UniProtKB-ARBA"/>
</dbReference>
<keyword evidence="5 7" id="KW-1133">Transmembrane helix</keyword>
<feature type="transmembrane region" description="Helical" evidence="7">
    <location>
        <begin position="70"/>
        <end position="91"/>
    </location>
</feature>